<evidence type="ECO:0000313" key="11">
    <source>
        <dbReference type="Proteomes" id="UP000593562"/>
    </source>
</evidence>
<organism evidence="10 11">
    <name type="scientific">Tripterygium wilfordii</name>
    <name type="common">Thunder God vine</name>
    <dbReference type="NCBI Taxonomy" id="458696"/>
    <lineage>
        <taxon>Eukaryota</taxon>
        <taxon>Viridiplantae</taxon>
        <taxon>Streptophyta</taxon>
        <taxon>Embryophyta</taxon>
        <taxon>Tracheophyta</taxon>
        <taxon>Spermatophyta</taxon>
        <taxon>Magnoliopsida</taxon>
        <taxon>eudicotyledons</taxon>
        <taxon>Gunneridae</taxon>
        <taxon>Pentapetalae</taxon>
        <taxon>rosids</taxon>
        <taxon>fabids</taxon>
        <taxon>Celastrales</taxon>
        <taxon>Celastraceae</taxon>
        <taxon>Tripterygium</taxon>
    </lineage>
</organism>
<comment type="subcellular location">
    <subcellularLocation>
        <location evidence="1">Cell membrane</location>
    </subcellularLocation>
</comment>
<evidence type="ECO:0000256" key="5">
    <source>
        <dbReference type="ARBA" id="ARBA00022737"/>
    </source>
</evidence>
<dbReference type="Gene3D" id="2.60.200.20">
    <property type="match status" value="1"/>
</dbReference>
<dbReference type="PROSITE" id="PS50006">
    <property type="entry name" value="FHA_DOMAIN"/>
    <property type="match status" value="1"/>
</dbReference>
<keyword evidence="11" id="KW-1185">Reference proteome</keyword>
<dbReference type="GO" id="GO:0002151">
    <property type="term" value="F:G-quadruplex RNA binding"/>
    <property type="evidence" value="ECO:0007669"/>
    <property type="project" value="InterPro"/>
</dbReference>
<keyword evidence="5" id="KW-0677">Repeat</keyword>
<evidence type="ECO:0000256" key="3">
    <source>
        <dbReference type="ARBA" id="ARBA00022614"/>
    </source>
</evidence>
<dbReference type="GO" id="GO:0005886">
    <property type="term" value="C:plasma membrane"/>
    <property type="evidence" value="ECO:0007669"/>
    <property type="project" value="UniProtKB-SubCell"/>
</dbReference>
<evidence type="ECO:0000313" key="10">
    <source>
        <dbReference type="EMBL" id="KAF5739364.1"/>
    </source>
</evidence>
<dbReference type="SUPFAM" id="SSF49879">
    <property type="entry name" value="SMAD/FHA domain"/>
    <property type="match status" value="1"/>
</dbReference>
<dbReference type="GO" id="GO:0071339">
    <property type="term" value="C:MLL1 complex"/>
    <property type="evidence" value="ECO:0007669"/>
    <property type="project" value="InterPro"/>
</dbReference>
<dbReference type="GO" id="GO:0045944">
    <property type="term" value="P:positive regulation of transcription by RNA polymerase II"/>
    <property type="evidence" value="ECO:0007669"/>
    <property type="project" value="TreeGrafter"/>
</dbReference>
<dbReference type="Pfam" id="PF00498">
    <property type="entry name" value="FHA"/>
    <property type="match status" value="1"/>
</dbReference>
<dbReference type="InterPro" id="IPR000253">
    <property type="entry name" value="FHA_dom"/>
</dbReference>
<evidence type="ECO:0000256" key="1">
    <source>
        <dbReference type="ARBA" id="ARBA00004236"/>
    </source>
</evidence>
<dbReference type="InterPro" id="IPR037912">
    <property type="entry name" value="MCRS1"/>
</dbReference>
<dbReference type="PANTHER" id="PTHR13233:SF0">
    <property type="entry name" value="MICROSPHERULE PROTEIN 1"/>
    <property type="match status" value="1"/>
</dbReference>
<dbReference type="InterPro" id="IPR001611">
    <property type="entry name" value="Leu-rich_rpt"/>
</dbReference>
<evidence type="ECO:0000256" key="6">
    <source>
        <dbReference type="ARBA" id="ARBA00023136"/>
    </source>
</evidence>
<gene>
    <name evidence="10" type="ORF">HS088_TW12G00569</name>
</gene>
<dbReference type="Gene3D" id="3.80.10.10">
    <property type="entry name" value="Ribonuclease Inhibitor"/>
    <property type="match status" value="2"/>
</dbReference>
<feature type="region of interest" description="Disordered" evidence="8">
    <location>
        <begin position="515"/>
        <end position="544"/>
    </location>
</feature>
<dbReference type="PROSITE" id="PS51450">
    <property type="entry name" value="LRR"/>
    <property type="match status" value="1"/>
</dbReference>
<dbReference type="Proteomes" id="UP000593562">
    <property type="component" value="Unassembled WGS sequence"/>
</dbReference>
<dbReference type="AlphaFoldDB" id="A0A7J7CZ53"/>
<evidence type="ECO:0000259" key="9">
    <source>
        <dbReference type="PROSITE" id="PS50006"/>
    </source>
</evidence>
<keyword evidence="4" id="KW-0732">Signal</keyword>
<dbReference type="FunFam" id="3.80.10.10:FF:000041">
    <property type="entry name" value="LRR receptor-like serine/threonine-protein kinase ERECTA"/>
    <property type="match status" value="1"/>
</dbReference>
<dbReference type="SUPFAM" id="SSF52058">
    <property type="entry name" value="L domain-like"/>
    <property type="match status" value="1"/>
</dbReference>
<accession>A0A7J7CZ53</accession>
<dbReference type="InterPro" id="IPR008984">
    <property type="entry name" value="SMAD_FHA_dom_sf"/>
</dbReference>
<dbReference type="SMART" id="SM00240">
    <property type="entry name" value="FHA"/>
    <property type="match status" value="1"/>
</dbReference>
<reference evidence="10 11" key="1">
    <citation type="journal article" date="2020" name="Nat. Commun.">
        <title>Genome of Tripterygium wilfordii and identification of cytochrome P450 involved in triptolide biosynthesis.</title>
        <authorList>
            <person name="Tu L."/>
            <person name="Su P."/>
            <person name="Zhang Z."/>
            <person name="Gao L."/>
            <person name="Wang J."/>
            <person name="Hu T."/>
            <person name="Zhou J."/>
            <person name="Zhang Y."/>
            <person name="Zhao Y."/>
            <person name="Liu Y."/>
            <person name="Song Y."/>
            <person name="Tong Y."/>
            <person name="Lu Y."/>
            <person name="Yang J."/>
            <person name="Xu C."/>
            <person name="Jia M."/>
            <person name="Peters R.J."/>
            <person name="Huang L."/>
            <person name="Gao W."/>
        </authorList>
    </citation>
    <scope>NUCLEOTIDE SEQUENCE [LARGE SCALE GENOMIC DNA]</scope>
    <source>
        <strain evidence="11">cv. XIE 37</strain>
        <tissue evidence="10">Leaf</tissue>
    </source>
</reference>
<keyword evidence="2" id="KW-1003">Cell membrane</keyword>
<sequence length="1278" mass="139757">MGALAPVTSWTPEDDLLLKNAVEAGASLESLAKGAVQFSRKFTIRQLQERWHALLYDPVVSAEASFRMIELERSASVLPSKFNKAGNSKVNKSSSGKRKGESLCSSYYALRKRIQNESFGSMDLSFLGPPSSSNYIDGATDPLSGSCILGDPISNQFGFQESKLDVVHHAFPQILVEGDVTAENGVATHVFQTGLQIPVEGDCPMEQDTIQKELPAHSLYGADNSSMKHLSTYDQINGDPGNMCNEFEGKQVFNSSIPECDVSFQNLDFSSPLPEMPIWRTVEGISVAAITVDVDLKERDLHARETFSLVNNGDAKDTTTSGYTDIQTNSKLKQQMLCDESKSPSASTEVFLAELSNSLLDFTNDDELLFMDVDGKDGIDKSYYDGLSSLLLSSPADFDKNCMPHGTEPGVSVTSDCITNQPGACPGEFNGNQELRCGDNIVCNSEVQWPPSVSVSNTQFTDMIDGVICCMLNTEDPEIPCNDDVTFPKQLRSSVSAVARRNLVADNKTFASAKVLPSNQKTSGGPALMQRDLQNPSPSRPSSHISEAQLMSGGLHHLVGDRGVKFEVPNKDSTHVTTSCVANACGSSAQIPSANFSADTCLPAALKDETTEFAVPKHLDRRSIVSLMEKPALGSDSSTRYPQRHASDIKQELDETATTQNYEVSDANMGSVNVAATEHHAEPPKSDLEELPIESDVPYFSDVEAMILDLDLEPEDQDLYSNEEVSRYQHKDAKKAIIRLEQGVGSYMQRAIASHGALAILYGRHSKHYIKKPEVILGRATEDLTLDIDLGREGRANKISRRQATISLDKGGSFSLKNLGKCSIFVNGKEVVAGQSLGLSPSCLIEIFLKQRTTYQIMSKCSSNFSVLLHSVLMMTLAGLFMKAESKTHLADVKVLKDLKNSVEPSSMVTGSCLSSWDFSVDPCDHIFTSKFTCGFRCDQIIHGSSRITEITLDPAEYSGSLTSTNWNLPYLQTLDISCNLFSGVIPNSLSNLTALRRLCLSKNSLSGEIPVSLRSLLYLEELYLDNNHLSGSIPPIFDRLESLKRLEIQQNELSGQFIDLGSVKNLYYIDASDNQISGQLPSTLPESLVELSIRNNYLEGIIPESVFNLRFLQVLDLSHNLLCGPVPSVLFNHPSLEQLTLSHNNLTSIQVPGDMGFTSRLVALDLSFNQLRGLLPAFLAAMPRLSALSLEQNRFRGMIPAQYALKVAVSRVKTSTFKRLLLGGNYLFGPIPGPLAGLKPGSANVSLVDNCLYYCPDTLFFCQGGNQKKSVDCKRRI</sequence>
<keyword evidence="7" id="KW-0325">Glycoprotein</keyword>
<comment type="caution">
    <text evidence="10">The sequence shown here is derived from an EMBL/GenBank/DDBJ whole genome shotgun (WGS) entry which is preliminary data.</text>
</comment>
<dbReference type="Pfam" id="PF13325">
    <property type="entry name" value="MCRS_N"/>
    <property type="match status" value="1"/>
</dbReference>
<dbReference type="GO" id="GO:0031011">
    <property type="term" value="C:Ino80 complex"/>
    <property type="evidence" value="ECO:0007669"/>
    <property type="project" value="InterPro"/>
</dbReference>
<dbReference type="CDD" id="cd22687">
    <property type="entry name" value="FHA_MCRS1"/>
    <property type="match status" value="1"/>
</dbReference>
<proteinExistence type="predicted"/>
<protein>
    <recommendedName>
        <fullName evidence="9">FHA domain-containing protein</fullName>
    </recommendedName>
</protein>
<dbReference type="FunCoup" id="A0A7J7CZ53">
    <property type="interactions" value="3937"/>
</dbReference>
<evidence type="ECO:0000256" key="7">
    <source>
        <dbReference type="ARBA" id="ARBA00023180"/>
    </source>
</evidence>
<keyword evidence="3" id="KW-0433">Leucine-rich repeat</keyword>
<dbReference type="Pfam" id="PF13855">
    <property type="entry name" value="LRR_8"/>
    <property type="match status" value="1"/>
</dbReference>
<dbReference type="Pfam" id="PF00560">
    <property type="entry name" value="LRR_1"/>
    <property type="match status" value="3"/>
</dbReference>
<dbReference type="FunFam" id="3.80.10.10:FF:000383">
    <property type="entry name" value="Leucine-rich repeat receptor protein kinase EMS1"/>
    <property type="match status" value="1"/>
</dbReference>
<evidence type="ECO:0000256" key="4">
    <source>
        <dbReference type="ARBA" id="ARBA00022729"/>
    </source>
</evidence>
<name>A0A7J7CZ53_TRIWF</name>
<dbReference type="EMBL" id="JAAARO010000012">
    <property type="protein sequence ID" value="KAF5739364.1"/>
    <property type="molecule type" value="Genomic_DNA"/>
</dbReference>
<evidence type="ECO:0000256" key="8">
    <source>
        <dbReference type="SAM" id="MobiDB-lite"/>
    </source>
</evidence>
<dbReference type="InterPro" id="IPR025999">
    <property type="entry name" value="MCRS_N"/>
</dbReference>
<dbReference type="InterPro" id="IPR032675">
    <property type="entry name" value="LRR_dom_sf"/>
</dbReference>
<dbReference type="GO" id="GO:0044545">
    <property type="term" value="C:NSL complex"/>
    <property type="evidence" value="ECO:0007669"/>
    <property type="project" value="TreeGrafter"/>
</dbReference>
<evidence type="ECO:0000256" key="2">
    <source>
        <dbReference type="ARBA" id="ARBA00022475"/>
    </source>
</evidence>
<dbReference type="InParanoid" id="A0A7J7CZ53"/>
<dbReference type="PANTHER" id="PTHR13233">
    <property type="entry name" value="MICROSPHERULE PROTEIN 1"/>
    <property type="match status" value="1"/>
</dbReference>
<keyword evidence="6" id="KW-0472">Membrane</keyword>
<feature type="compositionally biased region" description="Polar residues" evidence="8">
    <location>
        <begin position="532"/>
        <end position="544"/>
    </location>
</feature>
<feature type="domain" description="FHA" evidence="9">
    <location>
        <begin position="775"/>
        <end position="831"/>
    </location>
</feature>